<proteinExistence type="predicted"/>
<dbReference type="Pfam" id="PF07727">
    <property type="entry name" value="RVT_2"/>
    <property type="match status" value="1"/>
</dbReference>
<protein>
    <recommendedName>
        <fullName evidence="1">Reverse transcriptase Ty1/copia-type domain-containing protein</fullName>
    </recommendedName>
</protein>
<reference evidence="2" key="1">
    <citation type="submission" date="2023-03" db="EMBL/GenBank/DDBJ databases">
        <title>Chromosome-scale reference genome and RAD-based genetic map of yellow starthistle (Centaurea solstitialis) reveal putative structural variation and QTLs associated with invader traits.</title>
        <authorList>
            <person name="Reatini B."/>
            <person name="Cang F.A."/>
            <person name="Jiang Q."/>
            <person name="Mckibben M.T.W."/>
            <person name="Barker M.S."/>
            <person name="Rieseberg L.H."/>
            <person name="Dlugosch K.M."/>
        </authorList>
    </citation>
    <scope>NUCLEOTIDE SEQUENCE</scope>
    <source>
        <strain evidence="2">CAN-66</strain>
        <tissue evidence="2">Leaf</tissue>
    </source>
</reference>
<evidence type="ECO:0000259" key="1">
    <source>
        <dbReference type="Pfam" id="PF07727"/>
    </source>
</evidence>
<sequence length="306" mass="34234">MQGVFDMSDLGRLSYYLGIEVKQSGKAITIDQSGYAKKILQEAGMADCNPSKCPMEPRLNLSEDEGGVPVNTTEYRYLVHTRPDLGYSVGVVSRYMEAPKESHLKAVKQILRYIKGTICYGLVYHKGGDGRLLGYRDSSHGADPDDCKGTSGMAFYFSGNLITWSSQKQRIVALSSCEAEFMAATSAACQALWLRNLLVDLTGWEAQCVKLCVDNKSAISLMKNAVFHGRSKHINTKFHFIRECVEEGSIYVEHVSGEEQKADILTKALPRVKFLEMRDLMGIKGLDDMKQNYGGEYWKYNIIFKA</sequence>
<evidence type="ECO:0000313" key="3">
    <source>
        <dbReference type="Proteomes" id="UP001172457"/>
    </source>
</evidence>
<dbReference type="AlphaFoldDB" id="A0AA38TIS4"/>
<comment type="caution">
    <text evidence="2">The sequence shown here is derived from an EMBL/GenBank/DDBJ whole genome shotgun (WGS) entry which is preliminary data.</text>
</comment>
<dbReference type="PANTHER" id="PTHR11439:SF515">
    <property type="entry name" value="GAG-POL POLYPROTEIN"/>
    <property type="match status" value="1"/>
</dbReference>
<gene>
    <name evidence="2" type="ORF">OSB04_006880</name>
</gene>
<dbReference type="Proteomes" id="UP001172457">
    <property type="component" value="Chromosome 2"/>
</dbReference>
<dbReference type="PANTHER" id="PTHR11439">
    <property type="entry name" value="GAG-POL-RELATED RETROTRANSPOSON"/>
    <property type="match status" value="1"/>
</dbReference>
<dbReference type="CDD" id="cd09272">
    <property type="entry name" value="RNase_HI_RT_Ty1"/>
    <property type="match status" value="1"/>
</dbReference>
<dbReference type="InterPro" id="IPR013103">
    <property type="entry name" value="RVT_2"/>
</dbReference>
<dbReference type="EMBL" id="JARYMX010000002">
    <property type="protein sequence ID" value="KAJ9561720.1"/>
    <property type="molecule type" value="Genomic_DNA"/>
</dbReference>
<keyword evidence="3" id="KW-1185">Reference proteome</keyword>
<accession>A0AA38TIS4</accession>
<feature type="domain" description="Reverse transcriptase Ty1/copia-type" evidence="1">
    <location>
        <begin position="3"/>
        <end position="56"/>
    </location>
</feature>
<evidence type="ECO:0000313" key="2">
    <source>
        <dbReference type="EMBL" id="KAJ9561720.1"/>
    </source>
</evidence>
<organism evidence="2 3">
    <name type="scientific">Centaurea solstitialis</name>
    <name type="common">yellow star-thistle</name>
    <dbReference type="NCBI Taxonomy" id="347529"/>
    <lineage>
        <taxon>Eukaryota</taxon>
        <taxon>Viridiplantae</taxon>
        <taxon>Streptophyta</taxon>
        <taxon>Embryophyta</taxon>
        <taxon>Tracheophyta</taxon>
        <taxon>Spermatophyta</taxon>
        <taxon>Magnoliopsida</taxon>
        <taxon>eudicotyledons</taxon>
        <taxon>Gunneridae</taxon>
        <taxon>Pentapetalae</taxon>
        <taxon>asterids</taxon>
        <taxon>campanulids</taxon>
        <taxon>Asterales</taxon>
        <taxon>Asteraceae</taxon>
        <taxon>Carduoideae</taxon>
        <taxon>Cardueae</taxon>
        <taxon>Centaureinae</taxon>
        <taxon>Centaurea</taxon>
    </lineage>
</organism>
<name>A0AA38TIS4_9ASTR</name>